<keyword evidence="3" id="KW-1003">Cell membrane</keyword>
<dbReference type="NCBIfam" id="TIGR02315">
    <property type="entry name" value="ABC_phnC"/>
    <property type="match status" value="1"/>
</dbReference>
<evidence type="ECO:0000256" key="3">
    <source>
        <dbReference type="ARBA" id="ARBA00022475"/>
    </source>
</evidence>
<evidence type="ECO:0000259" key="8">
    <source>
        <dbReference type="PROSITE" id="PS50893"/>
    </source>
</evidence>
<evidence type="ECO:0000256" key="5">
    <source>
        <dbReference type="ARBA" id="ARBA00022840"/>
    </source>
</evidence>
<dbReference type="Gene3D" id="3.40.50.300">
    <property type="entry name" value="P-loop containing nucleotide triphosphate hydrolases"/>
    <property type="match status" value="1"/>
</dbReference>
<dbReference type="InterPro" id="IPR027417">
    <property type="entry name" value="P-loop_NTPase"/>
</dbReference>
<feature type="domain" description="ABC transporter" evidence="8">
    <location>
        <begin position="5"/>
        <end position="253"/>
    </location>
</feature>
<evidence type="ECO:0000256" key="7">
    <source>
        <dbReference type="ARBA" id="ARBA00023136"/>
    </source>
</evidence>
<dbReference type="PROSITE" id="PS00211">
    <property type="entry name" value="ABC_TRANSPORTER_1"/>
    <property type="match status" value="1"/>
</dbReference>
<gene>
    <name evidence="9" type="primary">phnC</name>
    <name evidence="9" type="ORF">GCM10022394_29690</name>
</gene>
<evidence type="ECO:0000256" key="6">
    <source>
        <dbReference type="ARBA" id="ARBA00022967"/>
    </source>
</evidence>
<protein>
    <submittedName>
        <fullName evidence="9">Phosphonate ABC transporter ATP-binding protein</fullName>
    </submittedName>
</protein>
<dbReference type="NCBIfam" id="NF007438">
    <property type="entry name" value="PRK09984.1"/>
    <property type="match status" value="1"/>
</dbReference>
<dbReference type="CDD" id="cd03256">
    <property type="entry name" value="ABC_PhnC_transporter"/>
    <property type="match status" value="1"/>
</dbReference>
<accession>A0ABP6W7B0</accession>
<dbReference type="InterPro" id="IPR003439">
    <property type="entry name" value="ABC_transporter-like_ATP-bd"/>
</dbReference>
<dbReference type="Pfam" id="PF00005">
    <property type="entry name" value="ABC_tran"/>
    <property type="match status" value="1"/>
</dbReference>
<keyword evidence="7" id="KW-0472">Membrane</keyword>
<evidence type="ECO:0000256" key="1">
    <source>
        <dbReference type="ARBA" id="ARBA00004417"/>
    </source>
</evidence>
<sequence length="285" mass="30674">MNKIIEVKSLSKTFDNKQALKEISLDISHPGMTALLGPSGSGKSTLLRHLSGLVFSDHQATTEIRVMGRLVQSRGKAAAQVRRCRAQAGYIFQQFNLVNRLSVLTNVLIGALGATAKWRTLSGCFTQAQRLQAMAALERVGMAAFAEQRVSTLSGGQQQRVAIARSLMQKAGIIFADEPIASLDPESARTVMELLKNINEQEGIPVVVTLHQVDYALKYCQQLVALREGEIFYQGESAAITEQALAALYTKSPSTKTTATVSGTAIKPLPANPSFVSGSIQGQLS</sequence>
<keyword evidence="10" id="KW-1185">Reference proteome</keyword>
<reference evidence="10" key="1">
    <citation type="journal article" date="2019" name="Int. J. Syst. Evol. Microbiol.">
        <title>The Global Catalogue of Microorganisms (GCM) 10K type strain sequencing project: providing services to taxonomists for standard genome sequencing and annotation.</title>
        <authorList>
            <consortium name="The Broad Institute Genomics Platform"/>
            <consortium name="The Broad Institute Genome Sequencing Center for Infectious Disease"/>
            <person name="Wu L."/>
            <person name="Ma J."/>
        </authorList>
    </citation>
    <scope>NUCLEOTIDE SEQUENCE [LARGE SCALE GENOMIC DNA]</scope>
    <source>
        <strain evidence="10">JCM 17110</strain>
    </source>
</reference>
<proteinExistence type="predicted"/>
<dbReference type="InterPro" id="IPR017871">
    <property type="entry name" value="ABC_transporter-like_CS"/>
</dbReference>
<keyword evidence="5 9" id="KW-0067">ATP-binding</keyword>
<evidence type="ECO:0000313" key="10">
    <source>
        <dbReference type="Proteomes" id="UP001500795"/>
    </source>
</evidence>
<organism evidence="9 10">
    <name type="scientific">Zobellella aerophila</name>
    <dbReference type="NCBI Taxonomy" id="870480"/>
    <lineage>
        <taxon>Bacteria</taxon>
        <taxon>Pseudomonadati</taxon>
        <taxon>Pseudomonadota</taxon>
        <taxon>Gammaproteobacteria</taxon>
        <taxon>Aeromonadales</taxon>
        <taxon>Aeromonadaceae</taxon>
        <taxon>Zobellella</taxon>
    </lineage>
</organism>
<dbReference type="InterPro" id="IPR012693">
    <property type="entry name" value="ABC_transpr_PhnC"/>
</dbReference>
<dbReference type="SUPFAM" id="SSF52540">
    <property type="entry name" value="P-loop containing nucleoside triphosphate hydrolases"/>
    <property type="match status" value="1"/>
</dbReference>
<dbReference type="PANTHER" id="PTHR43166">
    <property type="entry name" value="AMINO ACID IMPORT ATP-BINDING PROTEIN"/>
    <property type="match status" value="1"/>
</dbReference>
<dbReference type="Proteomes" id="UP001500795">
    <property type="component" value="Unassembled WGS sequence"/>
</dbReference>
<dbReference type="GO" id="GO:0005524">
    <property type="term" value="F:ATP binding"/>
    <property type="evidence" value="ECO:0007669"/>
    <property type="project" value="UniProtKB-KW"/>
</dbReference>
<name>A0ABP6W7B0_9GAMM</name>
<comment type="caution">
    <text evidence="9">The sequence shown here is derived from an EMBL/GenBank/DDBJ whole genome shotgun (WGS) entry which is preliminary data.</text>
</comment>
<keyword evidence="4" id="KW-0547">Nucleotide-binding</keyword>
<evidence type="ECO:0000256" key="4">
    <source>
        <dbReference type="ARBA" id="ARBA00022741"/>
    </source>
</evidence>
<dbReference type="InterPro" id="IPR003593">
    <property type="entry name" value="AAA+_ATPase"/>
</dbReference>
<keyword evidence="6" id="KW-1278">Translocase</keyword>
<dbReference type="EMBL" id="BAABCX010000005">
    <property type="protein sequence ID" value="GAA3547670.1"/>
    <property type="molecule type" value="Genomic_DNA"/>
</dbReference>
<evidence type="ECO:0000256" key="2">
    <source>
        <dbReference type="ARBA" id="ARBA00022448"/>
    </source>
</evidence>
<comment type="subcellular location">
    <subcellularLocation>
        <location evidence="1">Cell inner membrane</location>
        <topology evidence="1">Peripheral membrane protein</topology>
    </subcellularLocation>
</comment>
<evidence type="ECO:0000313" key="9">
    <source>
        <dbReference type="EMBL" id="GAA3547670.1"/>
    </source>
</evidence>
<dbReference type="PANTHER" id="PTHR43166:SF6">
    <property type="entry name" value="PHOSPHONATES IMPORT ATP-BINDING PROTEIN PHNC"/>
    <property type="match status" value="1"/>
</dbReference>
<keyword evidence="2" id="KW-0813">Transport</keyword>
<dbReference type="PROSITE" id="PS50893">
    <property type="entry name" value="ABC_TRANSPORTER_2"/>
    <property type="match status" value="1"/>
</dbReference>
<dbReference type="SMART" id="SM00382">
    <property type="entry name" value="AAA"/>
    <property type="match status" value="1"/>
</dbReference>
<dbReference type="InterPro" id="IPR050086">
    <property type="entry name" value="MetN_ABC_transporter-like"/>
</dbReference>
<dbReference type="RefSeq" id="WP_344959469.1">
    <property type="nucleotide sequence ID" value="NZ_BAABCX010000005.1"/>
</dbReference>